<dbReference type="AlphaFoldDB" id="A0A158AJL1"/>
<protein>
    <submittedName>
        <fullName evidence="1">Uncharacterized protein</fullName>
    </submittedName>
</protein>
<sequence length="222" mass="24431">MSLLGNAVVLVWNDVVDEGRDGFYAWHDKEHIPERLSIDGFLRGRRYRGDDASPEWLTVYEARDMRVLTGDAYLERLDNPTPLTRASVADFRNTARSICRIAETQGESTGGYVLTMQLRVDGSVPGLACFESLLVRGDVLAAHAFIADDTASNAQTAEAKARAFTVPSHIVMFEAATRDGIEACRSTLDAYDWPSHGATAEPCNVYVLEISRLSANLKETTS</sequence>
<keyword evidence="2" id="KW-1185">Reference proteome</keyword>
<reference evidence="1" key="1">
    <citation type="submission" date="2016-01" db="EMBL/GenBank/DDBJ databases">
        <authorList>
            <person name="Peeters C."/>
        </authorList>
    </citation>
    <scope>NUCLEOTIDE SEQUENCE [LARGE SCALE GENOMIC DNA]</scope>
    <source>
        <strain evidence="1">LMG 29318</strain>
    </source>
</reference>
<comment type="caution">
    <text evidence="1">The sequence shown here is derived from an EMBL/GenBank/DDBJ whole genome shotgun (WGS) entry which is preliminary data.</text>
</comment>
<dbReference type="EMBL" id="FCOF02000008">
    <property type="protein sequence ID" value="SAK58091.1"/>
    <property type="molecule type" value="Genomic_DNA"/>
</dbReference>
<evidence type="ECO:0000313" key="1">
    <source>
        <dbReference type="EMBL" id="SAK58091.1"/>
    </source>
</evidence>
<organism evidence="1 2">
    <name type="scientific">Caballeronia catudaia</name>
    <dbReference type="NCBI Taxonomy" id="1777136"/>
    <lineage>
        <taxon>Bacteria</taxon>
        <taxon>Pseudomonadati</taxon>
        <taxon>Pseudomonadota</taxon>
        <taxon>Betaproteobacteria</taxon>
        <taxon>Burkholderiales</taxon>
        <taxon>Burkholderiaceae</taxon>
        <taxon>Caballeronia</taxon>
    </lineage>
</organism>
<dbReference type="RefSeq" id="WP_061124220.1">
    <property type="nucleotide sequence ID" value="NZ_FCOF02000008.1"/>
</dbReference>
<dbReference type="OrthoDB" id="6537357at2"/>
<proteinExistence type="predicted"/>
<gene>
    <name evidence="1" type="ORF">AWB75_02310</name>
</gene>
<evidence type="ECO:0000313" key="2">
    <source>
        <dbReference type="Proteomes" id="UP000054870"/>
    </source>
</evidence>
<name>A0A158AJL1_9BURK</name>
<dbReference type="Proteomes" id="UP000054870">
    <property type="component" value="Unassembled WGS sequence"/>
</dbReference>
<accession>A0A158AJL1</accession>